<organism evidence="1 2">
    <name type="scientific">Acetobacterium woodii (strain ATCC 29683 / DSM 1030 / JCM 2381 / KCTC 1655 / WB1)</name>
    <dbReference type="NCBI Taxonomy" id="931626"/>
    <lineage>
        <taxon>Bacteria</taxon>
        <taxon>Bacillati</taxon>
        <taxon>Bacillota</taxon>
        <taxon>Clostridia</taxon>
        <taxon>Eubacteriales</taxon>
        <taxon>Eubacteriaceae</taxon>
        <taxon>Acetobacterium</taxon>
    </lineage>
</organism>
<dbReference type="STRING" id="931626.Awo_c17570"/>
<dbReference type="AlphaFoldDB" id="H6LI07"/>
<keyword evidence="2" id="KW-1185">Reference proteome</keyword>
<proteinExistence type="predicted"/>
<dbReference type="eggNOG" id="COG1167">
    <property type="taxonomic scope" value="Bacteria"/>
</dbReference>
<dbReference type="HOGENOM" id="CLU_2875337_0_0_9"/>
<dbReference type="InterPro" id="IPR015421">
    <property type="entry name" value="PyrdxlP-dep_Trfase_major"/>
</dbReference>
<reference evidence="2" key="1">
    <citation type="submission" date="2011-07" db="EMBL/GenBank/DDBJ databases">
        <title>Complete genome sequence of Acetobacterium woodii.</title>
        <authorList>
            <person name="Poehlein A."/>
            <person name="Schmidt S."/>
            <person name="Kaster A.-K."/>
            <person name="Goenrich M."/>
            <person name="Vollmers J."/>
            <person name="Thuermer A."/>
            <person name="Gottschalk G."/>
            <person name="Thauer R.K."/>
            <person name="Daniel R."/>
            <person name="Mueller V."/>
        </authorList>
    </citation>
    <scope>NUCLEOTIDE SEQUENCE [LARGE SCALE GENOMIC DNA]</scope>
    <source>
        <strain evidence="2">ATCC 29683 / DSM 1030 / JCM 2381 / KCTC 1655 / WB1</strain>
    </source>
</reference>
<dbReference type="Proteomes" id="UP000007177">
    <property type="component" value="Chromosome"/>
</dbReference>
<name>H6LI07_ACEWD</name>
<sequence length="63" mass="7186">MTSKRRKALAQIVKKYGIFIIEDGAYHFLGPHQQPAVATYAPETQDELEQGLKILKAILDQFR</sequence>
<dbReference type="OrthoDB" id="9799482at2"/>
<dbReference type="SUPFAM" id="SSF53383">
    <property type="entry name" value="PLP-dependent transferases"/>
    <property type="match status" value="1"/>
</dbReference>
<dbReference type="Gene3D" id="3.40.640.10">
    <property type="entry name" value="Type I PLP-dependent aspartate aminotransferase-like (Major domain)"/>
    <property type="match status" value="1"/>
</dbReference>
<dbReference type="KEGG" id="awo:Awo_c17570"/>
<protein>
    <submittedName>
        <fullName evidence="1">Uncharacterized protein</fullName>
    </submittedName>
</protein>
<reference evidence="1 2" key="2">
    <citation type="journal article" date="2012" name="PLoS ONE">
        <title>An ancient pathway combining carbon dioxide fixation with the generation and utilization of a sodium ion gradient for ATP synthesis.</title>
        <authorList>
            <person name="Poehlein A."/>
            <person name="Schmidt S."/>
            <person name="Kaster A.K."/>
            <person name="Goenrich M."/>
            <person name="Vollmers J."/>
            <person name="Thurmer A."/>
            <person name="Bertsch J."/>
            <person name="Schuchmann K."/>
            <person name="Voigt B."/>
            <person name="Hecker M."/>
            <person name="Daniel R."/>
            <person name="Thauer R.K."/>
            <person name="Gottschalk G."/>
            <person name="Muller V."/>
        </authorList>
    </citation>
    <scope>NUCLEOTIDE SEQUENCE [LARGE SCALE GENOMIC DNA]</scope>
    <source>
        <strain evidence="2">ATCC 29683 / DSM 1030 / JCM 2381 / KCTC 1655 / WB1</strain>
    </source>
</reference>
<dbReference type="RefSeq" id="WP_014356137.1">
    <property type="nucleotide sequence ID" value="NC_016894.1"/>
</dbReference>
<dbReference type="InterPro" id="IPR015424">
    <property type="entry name" value="PyrdxlP-dep_Trfase"/>
</dbReference>
<evidence type="ECO:0000313" key="2">
    <source>
        <dbReference type="Proteomes" id="UP000007177"/>
    </source>
</evidence>
<gene>
    <name evidence="1" type="ordered locus">Awo_c17570</name>
</gene>
<dbReference type="EMBL" id="CP002987">
    <property type="protein sequence ID" value="AFA48537.1"/>
    <property type="molecule type" value="Genomic_DNA"/>
</dbReference>
<evidence type="ECO:0000313" key="1">
    <source>
        <dbReference type="EMBL" id="AFA48537.1"/>
    </source>
</evidence>
<accession>H6LI07</accession>